<evidence type="ECO:0000259" key="4">
    <source>
        <dbReference type="PROSITE" id="PS50022"/>
    </source>
</evidence>
<feature type="domain" description="F5/8 type C" evidence="4">
    <location>
        <begin position="298"/>
        <end position="457"/>
    </location>
</feature>
<dbReference type="SUPFAM" id="SSF49785">
    <property type="entry name" value="Galactose-binding domain-like"/>
    <property type="match status" value="1"/>
</dbReference>
<feature type="disulfide bond" evidence="2">
    <location>
        <begin position="185"/>
        <end position="198"/>
    </location>
</feature>
<gene>
    <name evidence="7" type="ORF">PEVE_00004420</name>
</gene>
<dbReference type="Gene3D" id="3.40.390.10">
    <property type="entry name" value="Collagenase (Catalytic Domain)"/>
    <property type="match status" value="1"/>
</dbReference>
<dbReference type="InterPro" id="IPR024079">
    <property type="entry name" value="MetalloPept_cat_dom_sf"/>
</dbReference>
<name>A0ABN8QIA2_9CNID</name>
<feature type="disulfide bond" evidence="2">
    <location>
        <begin position="176"/>
        <end position="194"/>
    </location>
</feature>
<evidence type="ECO:0008006" key="9">
    <source>
        <dbReference type="Google" id="ProtNLM"/>
    </source>
</evidence>
<dbReference type="CDD" id="cd00057">
    <property type="entry name" value="FA58C"/>
    <property type="match status" value="1"/>
</dbReference>
<dbReference type="Gene3D" id="1.10.10.1940">
    <property type="match status" value="1"/>
</dbReference>
<protein>
    <recommendedName>
        <fullName evidence="9">Metalloendopeptidase</fullName>
    </recommendedName>
</protein>
<evidence type="ECO:0000256" key="3">
    <source>
        <dbReference type="SAM" id="MobiDB-lite"/>
    </source>
</evidence>
<feature type="domain" description="ShKT" evidence="5">
    <location>
        <begin position="169"/>
        <end position="201"/>
    </location>
</feature>
<feature type="disulfide bond" evidence="2">
    <location>
        <begin position="253"/>
        <end position="287"/>
    </location>
</feature>
<dbReference type="PANTHER" id="PTHR24543">
    <property type="entry name" value="MULTICOPPER OXIDASE-RELATED"/>
    <property type="match status" value="1"/>
</dbReference>
<dbReference type="Pfam" id="PF00754">
    <property type="entry name" value="F5_F8_type_C"/>
    <property type="match status" value="1"/>
</dbReference>
<sequence>MAYNFKKKVYGSEVVDYGVPYDYASIMHYPWTAFSKNGKKTLEPIRPLNGKTPYVKLSDDDALQARRMYKCSGEKIRNRPMYRNPANFCSWNPRSWALESGIQLKESGFPLTVGSGMQVQLPQQERCEDIAETSECEGWKKSGFCRQHEALVYWCKKTCNLCSSGKKNCMDTKIDCLNWKDSNLCTDNQVKKDCPHSCGTCGNTGTGCSKYSTPPPATTPSTNSPVTNKPATSQPTNPPISPNSTGVGECLRCLDKRKSCKDWADRGDCITNGWTERTCRISCKTRCDNQPIKPKGSCSDGLGLGWPGDYKLPDSAFRASTDYRPGEHNVKIECMRLLRAEMKLLLVCLFRIGSWCGNERDNQWLRVDLGRRKRIRAIATQGRDMFHEHVKEYKLAFSDNDSNYQVYQENGKDRVFIGNCDHFTPVLNTFNPVTARYVKIIVVKASYPCMRVELYGCDA</sequence>
<evidence type="ECO:0000259" key="5">
    <source>
        <dbReference type="PROSITE" id="PS51670"/>
    </source>
</evidence>
<dbReference type="Pfam" id="PF01549">
    <property type="entry name" value="ShK"/>
    <property type="match status" value="3"/>
</dbReference>
<dbReference type="SMART" id="SM00254">
    <property type="entry name" value="ShKT"/>
    <property type="match status" value="3"/>
</dbReference>
<keyword evidence="2" id="KW-1015">Disulfide bond</keyword>
<comment type="caution">
    <text evidence="7">The sequence shown here is derived from an EMBL/GenBank/DDBJ whole genome shotgun (WGS) entry which is preliminary data.</text>
</comment>
<proteinExistence type="predicted"/>
<dbReference type="Proteomes" id="UP001159427">
    <property type="component" value="Unassembled WGS sequence"/>
</dbReference>
<dbReference type="SUPFAM" id="SSF55486">
    <property type="entry name" value="Metalloproteases ('zincins'), catalytic domain"/>
    <property type="match status" value="1"/>
</dbReference>
<evidence type="ECO:0000256" key="2">
    <source>
        <dbReference type="PROSITE-ProRule" id="PRU01005"/>
    </source>
</evidence>
<feature type="domain" description="Peptidase M12A" evidence="6">
    <location>
        <begin position="1"/>
        <end position="72"/>
    </location>
</feature>
<dbReference type="PROSITE" id="PS01285">
    <property type="entry name" value="FA58C_1"/>
    <property type="match status" value="1"/>
</dbReference>
<evidence type="ECO:0000259" key="6">
    <source>
        <dbReference type="PROSITE" id="PS51864"/>
    </source>
</evidence>
<feature type="domain" description="ShKT" evidence="5">
    <location>
        <begin position="253"/>
        <end position="287"/>
    </location>
</feature>
<dbReference type="InterPro" id="IPR000421">
    <property type="entry name" value="FA58C"/>
</dbReference>
<evidence type="ECO:0000313" key="8">
    <source>
        <dbReference type="Proteomes" id="UP001159427"/>
    </source>
</evidence>
<evidence type="ECO:0000313" key="7">
    <source>
        <dbReference type="EMBL" id="CAH3162920.1"/>
    </source>
</evidence>
<accession>A0ABN8QIA2</accession>
<dbReference type="SMART" id="SM00231">
    <property type="entry name" value="FA58C"/>
    <property type="match status" value="1"/>
</dbReference>
<evidence type="ECO:0000256" key="1">
    <source>
        <dbReference type="ARBA" id="ARBA00022656"/>
    </source>
</evidence>
<dbReference type="EMBL" id="CALNXI010001275">
    <property type="protein sequence ID" value="CAH3162920.1"/>
    <property type="molecule type" value="Genomic_DNA"/>
</dbReference>
<keyword evidence="1" id="KW-0800">Toxin</keyword>
<dbReference type="InterPro" id="IPR001506">
    <property type="entry name" value="Peptidase_M12A"/>
</dbReference>
<dbReference type="PANTHER" id="PTHR24543:SF291">
    <property type="entry name" value="SMOKE ALARM, ISOFORM D"/>
    <property type="match status" value="1"/>
</dbReference>
<dbReference type="PROSITE" id="PS50022">
    <property type="entry name" value="FA58C_3"/>
    <property type="match status" value="1"/>
</dbReference>
<dbReference type="PROSITE" id="PS51670">
    <property type="entry name" value="SHKT"/>
    <property type="match status" value="3"/>
</dbReference>
<feature type="region of interest" description="Disordered" evidence="3">
    <location>
        <begin position="211"/>
        <end position="247"/>
    </location>
</feature>
<comment type="caution">
    <text evidence="2">Lacks conserved residue(s) required for the propagation of feature annotation.</text>
</comment>
<feature type="domain" description="ShKT" evidence="5">
    <location>
        <begin position="127"/>
        <end position="162"/>
    </location>
</feature>
<dbReference type="PROSITE" id="PS51864">
    <property type="entry name" value="ASTACIN"/>
    <property type="match status" value="1"/>
</dbReference>
<dbReference type="Gene3D" id="2.60.120.260">
    <property type="entry name" value="Galactose-binding domain-like"/>
    <property type="match status" value="1"/>
</dbReference>
<dbReference type="Pfam" id="PF01400">
    <property type="entry name" value="Astacin"/>
    <property type="match status" value="1"/>
</dbReference>
<organism evidence="7 8">
    <name type="scientific">Porites evermanni</name>
    <dbReference type="NCBI Taxonomy" id="104178"/>
    <lineage>
        <taxon>Eukaryota</taxon>
        <taxon>Metazoa</taxon>
        <taxon>Cnidaria</taxon>
        <taxon>Anthozoa</taxon>
        <taxon>Hexacorallia</taxon>
        <taxon>Scleractinia</taxon>
        <taxon>Fungiina</taxon>
        <taxon>Poritidae</taxon>
        <taxon>Porites</taxon>
    </lineage>
</organism>
<reference evidence="7 8" key="1">
    <citation type="submission" date="2022-05" db="EMBL/GenBank/DDBJ databases">
        <authorList>
            <consortium name="Genoscope - CEA"/>
            <person name="William W."/>
        </authorList>
    </citation>
    <scope>NUCLEOTIDE SEQUENCE [LARGE SCALE GENOMIC DNA]</scope>
</reference>
<keyword evidence="8" id="KW-1185">Reference proteome</keyword>
<dbReference type="InterPro" id="IPR003582">
    <property type="entry name" value="ShKT_dom"/>
</dbReference>
<dbReference type="InterPro" id="IPR008979">
    <property type="entry name" value="Galactose-bd-like_sf"/>
</dbReference>